<organism evidence="1 2">
    <name type="scientific">Eiseniibacteriota bacterium</name>
    <dbReference type="NCBI Taxonomy" id="2212470"/>
    <lineage>
        <taxon>Bacteria</taxon>
        <taxon>Candidatus Eiseniibacteriota</taxon>
    </lineage>
</organism>
<evidence type="ECO:0000313" key="1">
    <source>
        <dbReference type="EMBL" id="MCA9756663.1"/>
    </source>
</evidence>
<dbReference type="AlphaFoldDB" id="A0A956NF33"/>
<reference evidence="1" key="1">
    <citation type="submission" date="2020-04" db="EMBL/GenBank/DDBJ databases">
        <authorList>
            <person name="Zhang T."/>
        </authorList>
    </citation>
    <scope>NUCLEOTIDE SEQUENCE</scope>
    <source>
        <strain evidence="1">HKST-UBA02</strain>
    </source>
</reference>
<dbReference type="EMBL" id="JAGQHS010000062">
    <property type="protein sequence ID" value="MCA9756663.1"/>
    <property type="molecule type" value="Genomic_DNA"/>
</dbReference>
<comment type="caution">
    <text evidence="1">The sequence shown here is derived from an EMBL/GenBank/DDBJ whole genome shotgun (WGS) entry which is preliminary data.</text>
</comment>
<reference evidence="1" key="2">
    <citation type="journal article" date="2021" name="Microbiome">
        <title>Successional dynamics and alternative stable states in a saline activated sludge microbial community over 9 years.</title>
        <authorList>
            <person name="Wang Y."/>
            <person name="Ye J."/>
            <person name="Ju F."/>
            <person name="Liu L."/>
            <person name="Boyd J.A."/>
            <person name="Deng Y."/>
            <person name="Parks D.H."/>
            <person name="Jiang X."/>
            <person name="Yin X."/>
            <person name="Woodcroft B.J."/>
            <person name="Tyson G.W."/>
            <person name="Hugenholtz P."/>
            <person name="Polz M.F."/>
            <person name="Zhang T."/>
        </authorList>
    </citation>
    <scope>NUCLEOTIDE SEQUENCE</scope>
    <source>
        <strain evidence="1">HKST-UBA02</strain>
    </source>
</reference>
<proteinExistence type="predicted"/>
<sequence length="176" mass="18990">MDPIEPADGSDFSPFGGSLEAECSLLFNDCQDNGTAGVSQSTVWTQDSSRGLVRVDTEGVGTTTWAQAPSGCPGFSGNRTIKAYNRVWFLFEVEGEVSFHLTGTLTGAEHAPLGFRFVDVTDRPTFDILESRYINVRTSISIDESGVLGPGEYYFNLTADASGNSTLSHDLVLVFE</sequence>
<name>A0A956NF33_UNCEI</name>
<gene>
    <name evidence="1" type="ORF">KDA27_12740</name>
</gene>
<dbReference type="Proteomes" id="UP000739538">
    <property type="component" value="Unassembled WGS sequence"/>
</dbReference>
<evidence type="ECO:0000313" key="2">
    <source>
        <dbReference type="Proteomes" id="UP000739538"/>
    </source>
</evidence>
<protein>
    <submittedName>
        <fullName evidence="1">Uncharacterized protein</fullName>
    </submittedName>
</protein>
<accession>A0A956NF33</accession>